<organism evidence="1 2">
    <name type="scientific">Symbiodinium necroappetens</name>
    <dbReference type="NCBI Taxonomy" id="1628268"/>
    <lineage>
        <taxon>Eukaryota</taxon>
        <taxon>Sar</taxon>
        <taxon>Alveolata</taxon>
        <taxon>Dinophyceae</taxon>
        <taxon>Suessiales</taxon>
        <taxon>Symbiodiniaceae</taxon>
        <taxon>Symbiodinium</taxon>
    </lineage>
</organism>
<comment type="caution">
    <text evidence="1">The sequence shown here is derived from an EMBL/GenBank/DDBJ whole genome shotgun (WGS) entry which is preliminary data.</text>
</comment>
<accession>A0A812SXS2</accession>
<reference evidence="1" key="1">
    <citation type="submission" date="2021-02" db="EMBL/GenBank/DDBJ databases">
        <authorList>
            <person name="Dougan E. K."/>
            <person name="Rhodes N."/>
            <person name="Thang M."/>
            <person name="Chan C."/>
        </authorList>
    </citation>
    <scope>NUCLEOTIDE SEQUENCE</scope>
</reference>
<dbReference type="AlphaFoldDB" id="A0A812SXS2"/>
<name>A0A812SXS2_9DINO</name>
<protein>
    <submittedName>
        <fullName evidence="1">CPK3 protein</fullName>
    </submittedName>
</protein>
<evidence type="ECO:0000313" key="2">
    <source>
        <dbReference type="Proteomes" id="UP000601435"/>
    </source>
</evidence>
<gene>
    <name evidence="1" type="primary">CPK3</name>
    <name evidence="1" type="ORF">SNEC2469_LOCUS14448</name>
</gene>
<sequence>TNTADVALWRRIERAGDTGVPTLKPSDGAVTVLCFREALKDDTHEILAVGCKN</sequence>
<proteinExistence type="predicted"/>
<dbReference type="EMBL" id="CAJNJA010023151">
    <property type="protein sequence ID" value="CAE7506567.1"/>
    <property type="molecule type" value="Genomic_DNA"/>
</dbReference>
<feature type="non-terminal residue" evidence="1">
    <location>
        <position position="53"/>
    </location>
</feature>
<evidence type="ECO:0000313" key="1">
    <source>
        <dbReference type="EMBL" id="CAE7506567.1"/>
    </source>
</evidence>
<dbReference type="Proteomes" id="UP000601435">
    <property type="component" value="Unassembled WGS sequence"/>
</dbReference>
<keyword evidence="2" id="KW-1185">Reference proteome</keyword>
<feature type="non-terminal residue" evidence="1">
    <location>
        <position position="1"/>
    </location>
</feature>